<dbReference type="EMBL" id="VSRR010081454">
    <property type="protein sequence ID" value="MPC89565.1"/>
    <property type="molecule type" value="Genomic_DNA"/>
</dbReference>
<accession>A0A5B7J479</accession>
<protein>
    <submittedName>
        <fullName evidence="2">Uncharacterized protein</fullName>
    </submittedName>
</protein>
<evidence type="ECO:0000256" key="1">
    <source>
        <dbReference type="SAM" id="MobiDB-lite"/>
    </source>
</evidence>
<gene>
    <name evidence="2" type="ORF">E2C01_084519</name>
</gene>
<dbReference type="Proteomes" id="UP000324222">
    <property type="component" value="Unassembled WGS sequence"/>
</dbReference>
<feature type="compositionally biased region" description="Basic and acidic residues" evidence="1">
    <location>
        <begin position="76"/>
        <end position="90"/>
    </location>
</feature>
<evidence type="ECO:0000313" key="2">
    <source>
        <dbReference type="EMBL" id="MPC89565.1"/>
    </source>
</evidence>
<feature type="region of interest" description="Disordered" evidence="1">
    <location>
        <begin position="76"/>
        <end position="97"/>
    </location>
</feature>
<evidence type="ECO:0000313" key="3">
    <source>
        <dbReference type="Proteomes" id="UP000324222"/>
    </source>
</evidence>
<comment type="caution">
    <text evidence="2">The sequence shown here is derived from an EMBL/GenBank/DDBJ whole genome shotgun (WGS) entry which is preliminary data.</text>
</comment>
<reference evidence="2 3" key="1">
    <citation type="submission" date="2019-05" db="EMBL/GenBank/DDBJ databases">
        <title>Another draft genome of Portunus trituberculatus and its Hox gene families provides insights of decapod evolution.</title>
        <authorList>
            <person name="Jeong J.-H."/>
            <person name="Song I."/>
            <person name="Kim S."/>
            <person name="Choi T."/>
            <person name="Kim D."/>
            <person name="Ryu S."/>
            <person name="Kim W."/>
        </authorList>
    </citation>
    <scope>NUCLEOTIDE SEQUENCE [LARGE SCALE GENOMIC DNA]</scope>
    <source>
        <tissue evidence="2">Muscle</tissue>
    </source>
</reference>
<sequence length="97" mass="11301">MKRRRRKQFLVRLQCSGVHLPRPGTLTIPIPVLFKLRSRKDRGTEEVCRGEKGDSQTYYVKEVKVQCVKKRVKIEREEDDKTRDDVKEGGPDTEMAA</sequence>
<proteinExistence type="predicted"/>
<organism evidence="2 3">
    <name type="scientific">Portunus trituberculatus</name>
    <name type="common">Swimming crab</name>
    <name type="synonym">Neptunus trituberculatus</name>
    <dbReference type="NCBI Taxonomy" id="210409"/>
    <lineage>
        <taxon>Eukaryota</taxon>
        <taxon>Metazoa</taxon>
        <taxon>Ecdysozoa</taxon>
        <taxon>Arthropoda</taxon>
        <taxon>Crustacea</taxon>
        <taxon>Multicrustacea</taxon>
        <taxon>Malacostraca</taxon>
        <taxon>Eumalacostraca</taxon>
        <taxon>Eucarida</taxon>
        <taxon>Decapoda</taxon>
        <taxon>Pleocyemata</taxon>
        <taxon>Brachyura</taxon>
        <taxon>Eubrachyura</taxon>
        <taxon>Portunoidea</taxon>
        <taxon>Portunidae</taxon>
        <taxon>Portuninae</taxon>
        <taxon>Portunus</taxon>
    </lineage>
</organism>
<keyword evidence="3" id="KW-1185">Reference proteome</keyword>
<dbReference type="AlphaFoldDB" id="A0A5B7J479"/>
<name>A0A5B7J479_PORTR</name>